<reference evidence="1 2" key="1">
    <citation type="submission" date="2017-03" db="EMBL/GenBank/DDBJ databases">
        <title>Genome analysis of strain PAMC 26577.</title>
        <authorList>
            <person name="Oh H.-M."/>
            <person name="Yang J.-A."/>
        </authorList>
    </citation>
    <scope>NUCLEOTIDE SEQUENCE [LARGE SCALE GENOMIC DNA]</scope>
    <source>
        <strain evidence="1 2">PAMC 26577</strain>
    </source>
</reference>
<sequence>MKKPGGRAAHALEYFKALYQVETPAKGDLPESETRVDYTAGSKLKRNTKAYKVL</sequence>
<name>A0A242N7Z3_CABSO</name>
<dbReference type="AlphaFoldDB" id="A0A242N7Z3"/>
<comment type="caution">
    <text evidence="1">The sequence shown here is derived from an EMBL/GenBank/DDBJ whole genome shotgun (WGS) entry which is preliminary data.</text>
</comment>
<evidence type="ECO:0000313" key="1">
    <source>
        <dbReference type="EMBL" id="OTP79809.1"/>
    </source>
</evidence>
<dbReference type="Proteomes" id="UP000195221">
    <property type="component" value="Unassembled WGS sequence"/>
</dbReference>
<accession>A0A242N7Z3</accession>
<protein>
    <submittedName>
        <fullName evidence="1">Mobile element protein</fullName>
    </submittedName>
</protein>
<evidence type="ECO:0000313" key="2">
    <source>
        <dbReference type="Proteomes" id="UP000195221"/>
    </source>
</evidence>
<dbReference type="EMBL" id="NBTZ01000002">
    <property type="protein sequence ID" value="OTP79809.1"/>
    <property type="molecule type" value="Genomic_DNA"/>
</dbReference>
<organism evidence="1 2">
    <name type="scientific">Caballeronia sordidicola</name>
    <name type="common">Burkholderia sordidicola</name>
    <dbReference type="NCBI Taxonomy" id="196367"/>
    <lineage>
        <taxon>Bacteria</taxon>
        <taxon>Pseudomonadati</taxon>
        <taxon>Pseudomonadota</taxon>
        <taxon>Betaproteobacteria</taxon>
        <taxon>Burkholderiales</taxon>
        <taxon>Burkholderiaceae</taxon>
        <taxon>Caballeronia</taxon>
    </lineage>
</organism>
<gene>
    <name evidence="1" type="ORF">PAMC26577_00035</name>
</gene>
<proteinExistence type="predicted"/>